<accession>A0A6I5MYX8</accession>
<dbReference type="GO" id="GO:0003700">
    <property type="term" value="F:DNA-binding transcription factor activity"/>
    <property type="evidence" value="ECO:0007669"/>
    <property type="project" value="TreeGrafter"/>
</dbReference>
<keyword evidence="3" id="KW-0804">Transcription</keyword>
<feature type="region of interest" description="Disordered" evidence="4">
    <location>
        <begin position="1"/>
        <end position="21"/>
    </location>
</feature>
<dbReference type="Proteomes" id="UP000469292">
    <property type="component" value="Unassembled WGS sequence"/>
</dbReference>
<comment type="caution">
    <text evidence="6">The sequence shown here is derived from an EMBL/GenBank/DDBJ whole genome shotgun (WGS) entry which is preliminary data.</text>
</comment>
<dbReference type="InterPro" id="IPR000843">
    <property type="entry name" value="HTH_LacI"/>
</dbReference>
<dbReference type="SMART" id="SM00354">
    <property type="entry name" value="HTH_LACI"/>
    <property type="match status" value="1"/>
</dbReference>
<organism evidence="6 7">
    <name type="scientific">Bifidobacterium choloepi</name>
    <dbReference type="NCBI Taxonomy" id="2614131"/>
    <lineage>
        <taxon>Bacteria</taxon>
        <taxon>Bacillati</taxon>
        <taxon>Actinomycetota</taxon>
        <taxon>Actinomycetes</taxon>
        <taxon>Bifidobacteriales</taxon>
        <taxon>Bifidobacteriaceae</taxon>
        <taxon>Bifidobacterium</taxon>
    </lineage>
</organism>
<keyword evidence="2" id="KW-0238">DNA-binding</keyword>
<dbReference type="Gene3D" id="3.40.50.2300">
    <property type="match status" value="2"/>
</dbReference>
<dbReference type="Pfam" id="PF00356">
    <property type="entry name" value="LacI"/>
    <property type="match status" value="1"/>
</dbReference>
<dbReference type="EMBL" id="VYSG01000001">
    <property type="protein sequence ID" value="NEG69487.1"/>
    <property type="molecule type" value="Genomic_DNA"/>
</dbReference>
<dbReference type="AlphaFoldDB" id="A0A6I5MYX8"/>
<dbReference type="SUPFAM" id="SSF47413">
    <property type="entry name" value="lambda repressor-like DNA-binding domains"/>
    <property type="match status" value="1"/>
</dbReference>
<dbReference type="CDD" id="cd01392">
    <property type="entry name" value="HTH_LacI"/>
    <property type="match status" value="1"/>
</dbReference>
<dbReference type="GO" id="GO:0000976">
    <property type="term" value="F:transcription cis-regulatory region binding"/>
    <property type="evidence" value="ECO:0007669"/>
    <property type="project" value="TreeGrafter"/>
</dbReference>
<dbReference type="SUPFAM" id="SSF53822">
    <property type="entry name" value="Periplasmic binding protein-like I"/>
    <property type="match status" value="1"/>
</dbReference>
<dbReference type="PANTHER" id="PTHR30146:SF138">
    <property type="entry name" value="TRANSCRIPTIONAL REGULATORY PROTEIN"/>
    <property type="match status" value="1"/>
</dbReference>
<evidence type="ECO:0000313" key="7">
    <source>
        <dbReference type="Proteomes" id="UP000469292"/>
    </source>
</evidence>
<evidence type="ECO:0000313" key="6">
    <source>
        <dbReference type="EMBL" id="NEG69487.1"/>
    </source>
</evidence>
<dbReference type="PANTHER" id="PTHR30146">
    <property type="entry name" value="LACI-RELATED TRANSCRIPTIONAL REPRESSOR"/>
    <property type="match status" value="1"/>
</dbReference>
<dbReference type="PROSITE" id="PS50932">
    <property type="entry name" value="HTH_LACI_2"/>
    <property type="match status" value="1"/>
</dbReference>
<dbReference type="RefSeq" id="WP_163227046.1">
    <property type="nucleotide sequence ID" value="NZ_VYSG01000001.1"/>
</dbReference>
<dbReference type="Gene3D" id="1.10.260.40">
    <property type="entry name" value="lambda repressor-like DNA-binding domains"/>
    <property type="match status" value="1"/>
</dbReference>
<feature type="compositionally biased region" description="Basic and acidic residues" evidence="4">
    <location>
        <begin position="1"/>
        <end position="10"/>
    </location>
</feature>
<feature type="domain" description="HTH lacI-type" evidence="5">
    <location>
        <begin position="22"/>
        <end position="80"/>
    </location>
</feature>
<evidence type="ECO:0000256" key="2">
    <source>
        <dbReference type="ARBA" id="ARBA00023125"/>
    </source>
</evidence>
<protein>
    <submittedName>
        <fullName evidence="6">LacI family transcriptional regulator</fullName>
    </submittedName>
</protein>
<dbReference type="InterPro" id="IPR010982">
    <property type="entry name" value="Lambda_DNA-bd_dom_sf"/>
</dbReference>
<evidence type="ECO:0000256" key="1">
    <source>
        <dbReference type="ARBA" id="ARBA00023015"/>
    </source>
</evidence>
<name>A0A6I5MYX8_9BIFI</name>
<sequence length="348" mass="38138">MDDEDTHGTLDETTTESSGHKVTIRDVARAAGVSPSTVSRAFAKPDRVSAATTRRIFEAAAKLGYHSEEVENVPLRGTKGMIGVIVPDVANQFFSDLIRSIHGVVSREGFCLSIYESRESPLVERETFDRMAAHVDGVILGSSRMPDSMVRKCAQTRPLVLTNRQVLGVNSVVFDVTNGVRQLTDYIRKAGFTTMTYLDGPASSWSVGTRWNAIRKACAERNIIIRRVWPNAPTFEGGKVAASHYLEHPTTMVVAHNDLMALGFLSAMRHLGFEAPRDFSIAGFDNGALAEISQPQLTTVKQPSQIIGAKAAQMLLERIHGDRHGTEYLTLPTSLITRDSTRALPDES</sequence>
<dbReference type="InterPro" id="IPR046335">
    <property type="entry name" value="LacI/GalR-like_sensor"/>
</dbReference>
<keyword evidence="7" id="KW-1185">Reference proteome</keyword>
<dbReference type="InterPro" id="IPR028082">
    <property type="entry name" value="Peripla_BP_I"/>
</dbReference>
<evidence type="ECO:0000259" key="5">
    <source>
        <dbReference type="PROSITE" id="PS50932"/>
    </source>
</evidence>
<proteinExistence type="predicted"/>
<reference evidence="6 7" key="1">
    <citation type="submission" date="2019-09" db="EMBL/GenBank/DDBJ databases">
        <title>Phylogenetic characterization of a novel taxon of the genus Bifidobacterium: Bifidobacterium choloepi sp. nov.</title>
        <authorList>
            <person name="Modesto M."/>
            <person name="Satti M."/>
        </authorList>
    </citation>
    <scope>NUCLEOTIDE SEQUENCE [LARGE SCALE GENOMIC DNA]</scope>
    <source>
        <strain evidence="6 7">BRDM6</strain>
    </source>
</reference>
<keyword evidence="1" id="KW-0805">Transcription regulation</keyword>
<dbReference type="CDD" id="cd06267">
    <property type="entry name" value="PBP1_LacI_sugar_binding-like"/>
    <property type="match status" value="1"/>
</dbReference>
<evidence type="ECO:0000256" key="4">
    <source>
        <dbReference type="SAM" id="MobiDB-lite"/>
    </source>
</evidence>
<dbReference type="Pfam" id="PF13377">
    <property type="entry name" value="Peripla_BP_3"/>
    <property type="match status" value="1"/>
</dbReference>
<evidence type="ECO:0000256" key="3">
    <source>
        <dbReference type="ARBA" id="ARBA00023163"/>
    </source>
</evidence>
<gene>
    <name evidence="6" type="ORF">F6S87_02380</name>
</gene>